<feature type="transmembrane region" description="Helical" evidence="7">
    <location>
        <begin position="133"/>
        <end position="154"/>
    </location>
</feature>
<keyword evidence="10" id="KW-1185">Reference proteome</keyword>
<keyword evidence="4 9" id="KW-0418">Kinase</keyword>
<dbReference type="Proteomes" id="UP000565572">
    <property type="component" value="Unassembled WGS sequence"/>
</dbReference>
<evidence type="ECO:0000313" key="10">
    <source>
        <dbReference type="Proteomes" id="UP000565572"/>
    </source>
</evidence>
<keyword evidence="7" id="KW-0812">Transmembrane</keyword>
<evidence type="ECO:0000256" key="5">
    <source>
        <dbReference type="ARBA" id="ARBA00023012"/>
    </source>
</evidence>
<keyword evidence="7" id="KW-0472">Membrane</keyword>
<evidence type="ECO:0000313" key="9">
    <source>
        <dbReference type="EMBL" id="MBB3327175.1"/>
    </source>
</evidence>
<feature type="transmembrane region" description="Helical" evidence="7">
    <location>
        <begin position="161"/>
        <end position="181"/>
    </location>
</feature>
<dbReference type="Pfam" id="PF02518">
    <property type="entry name" value="HATPase_c"/>
    <property type="match status" value="1"/>
</dbReference>
<feature type="transmembrane region" description="Helical" evidence="7">
    <location>
        <begin position="78"/>
        <end position="99"/>
    </location>
</feature>
<name>A0A7W5JVX1_9ACTN</name>
<keyword evidence="7" id="KW-1133">Transmembrane helix</keyword>
<dbReference type="InterPro" id="IPR050482">
    <property type="entry name" value="Sensor_HK_TwoCompSys"/>
</dbReference>
<dbReference type="Gene3D" id="3.30.565.10">
    <property type="entry name" value="Histidine kinase-like ATPase, C-terminal domain"/>
    <property type="match status" value="1"/>
</dbReference>
<evidence type="ECO:0000256" key="3">
    <source>
        <dbReference type="ARBA" id="ARBA00022679"/>
    </source>
</evidence>
<dbReference type="EMBL" id="JACHZG010000001">
    <property type="protein sequence ID" value="MBB3327175.1"/>
    <property type="molecule type" value="Genomic_DNA"/>
</dbReference>
<accession>A0A7W5JVX1</accession>
<comment type="catalytic activity">
    <reaction evidence="1">
        <text>ATP + protein L-histidine = ADP + protein N-phospho-L-histidine.</text>
        <dbReference type="EC" id="2.7.13.3"/>
    </reaction>
</comment>
<feature type="transmembrane region" description="Helical" evidence="7">
    <location>
        <begin position="108"/>
        <end position="127"/>
    </location>
</feature>
<dbReference type="GO" id="GO:0004673">
    <property type="term" value="F:protein histidine kinase activity"/>
    <property type="evidence" value="ECO:0007669"/>
    <property type="project" value="UniProtKB-EC"/>
</dbReference>
<dbReference type="GO" id="GO:0000160">
    <property type="term" value="P:phosphorelay signal transduction system"/>
    <property type="evidence" value="ECO:0007669"/>
    <property type="project" value="UniProtKB-KW"/>
</dbReference>
<protein>
    <recommendedName>
        <fullName evidence="2">histidine kinase</fullName>
        <ecNumber evidence="2">2.7.13.3</ecNumber>
    </recommendedName>
</protein>
<dbReference type="AlphaFoldDB" id="A0A7W5JVX1"/>
<feature type="region of interest" description="Disordered" evidence="6">
    <location>
        <begin position="14"/>
        <end position="33"/>
    </location>
</feature>
<dbReference type="InterPro" id="IPR036890">
    <property type="entry name" value="HATPase_C_sf"/>
</dbReference>
<evidence type="ECO:0000256" key="4">
    <source>
        <dbReference type="ARBA" id="ARBA00022777"/>
    </source>
</evidence>
<sequence length="417" mass="44146">MTGLPVPWLDLTDVAGRRPHPPTSLDRRRRARRASPTSTAVLVEQAAAVGVAALRLSLVVQMVPALAAGVQISARPHAYVVLWSLAVAVAVLGAGVVALRRRPLPAPLVYADVAAAVLLLTLAGGTIPVEHRIGSWVGWTAGYALTVACCSGTLRSTRGWLLSLGLVVAGYVFYVGPLAAGPALPTVIANALGYVVLASTVRLIVWYLRRISLIADRAQAEVARLARLEEEHRAQLAMHDATAVMQLLADPTLPAALRAQLQTQAVAEVRRMRSYLRHETGVTEAPGSAPGLRAVVAEACDGFADLGLQVRTELLDDQQVDPATAAALVSALRTVLHNVRRHADATAVVVHGDVDEARRWTITVSDDGCGFDLRLTPLGVGLRTQVVDELAQHDVDVHLDSEPGRGTRVELSGTAGT</sequence>
<evidence type="ECO:0000256" key="6">
    <source>
        <dbReference type="SAM" id="MobiDB-lite"/>
    </source>
</evidence>
<keyword evidence="5" id="KW-0902">Two-component regulatory system</keyword>
<feature type="transmembrane region" description="Helical" evidence="7">
    <location>
        <begin position="187"/>
        <end position="208"/>
    </location>
</feature>
<feature type="domain" description="Histidine kinase/HSP90-like ATPase" evidence="8">
    <location>
        <begin position="326"/>
        <end position="411"/>
    </location>
</feature>
<evidence type="ECO:0000256" key="1">
    <source>
        <dbReference type="ARBA" id="ARBA00000085"/>
    </source>
</evidence>
<evidence type="ECO:0000256" key="7">
    <source>
        <dbReference type="SAM" id="Phobius"/>
    </source>
</evidence>
<reference evidence="9 10" key="1">
    <citation type="submission" date="2020-08" db="EMBL/GenBank/DDBJ databases">
        <title>Sequencing the genomes of 1000 actinobacteria strains.</title>
        <authorList>
            <person name="Klenk H.-P."/>
        </authorList>
    </citation>
    <scope>NUCLEOTIDE SEQUENCE [LARGE SCALE GENOMIC DNA]</scope>
    <source>
        <strain evidence="9 10">DSM 11053</strain>
    </source>
</reference>
<dbReference type="PANTHER" id="PTHR24421">
    <property type="entry name" value="NITRATE/NITRITE SENSOR PROTEIN NARX-RELATED"/>
    <property type="match status" value="1"/>
</dbReference>
<evidence type="ECO:0000259" key="8">
    <source>
        <dbReference type="Pfam" id="PF02518"/>
    </source>
</evidence>
<comment type="caution">
    <text evidence="9">The sequence shown here is derived from an EMBL/GenBank/DDBJ whole genome shotgun (WGS) entry which is preliminary data.</text>
</comment>
<gene>
    <name evidence="9" type="ORF">FHX39_002119</name>
</gene>
<evidence type="ECO:0000256" key="2">
    <source>
        <dbReference type="ARBA" id="ARBA00012438"/>
    </source>
</evidence>
<dbReference type="InterPro" id="IPR003594">
    <property type="entry name" value="HATPase_dom"/>
</dbReference>
<dbReference type="RefSeq" id="WP_183338220.1">
    <property type="nucleotide sequence ID" value="NZ_JACHZG010000001.1"/>
</dbReference>
<keyword evidence="3" id="KW-0808">Transferase</keyword>
<dbReference type="PANTHER" id="PTHR24421:SF10">
    <property type="entry name" value="NITRATE_NITRITE SENSOR PROTEIN NARQ"/>
    <property type="match status" value="1"/>
</dbReference>
<dbReference type="SUPFAM" id="SSF55874">
    <property type="entry name" value="ATPase domain of HSP90 chaperone/DNA topoisomerase II/histidine kinase"/>
    <property type="match status" value="1"/>
</dbReference>
<dbReference type="EC" id="2.7.13.3" evidence="2"/>
<organism evidence="9 10">
    <name type="scientific">Microlunatus antarcticus</name>
    <dbReference type="NCBI Taxonomy" id="53388"/>
    <lineage>
        <taxon>Bacteria</taxon>
        <taxon>Bacillati</taxon>
        <taxon>Actinomycetota</taxon>
        <taxon>Actinomycetes</taxon>
        <taxon>Propionibacteriales</taxon>
        <taxon>Propionibacteriaceae</taxon>
        <taxon>Microlunatus</taxon>
    </lineage>
</organism>
<proteinExistence type="predicted"/>